<dbReference type="EC" id="1.1.1.3" evidence="5 14"/>
<dbReference type="PIRSF" id="PIRSF036497">
    <property type="entry name" value="HDH_short"/>
    <property type="match status" value="1"/>
</dbReference>
<dbReference type="PANTHER" id="PTHR43070">
    <property type="match status" value="1"/>
</dbReference>
<keyword evidence="19" id="KW-1185">Reference proteome</keyword>
<feature type="binding site" evidence="13">
    <location>
        <begin position="10"/>
        <end position="15"/>
    </location>
    <ligand>
        <name>NADP(+)</name>
        <dbReference type="ChEBI" id="CHEBI:58349"/>
    </ligand>
</feature>
<dbReference type="PROSITE" id="PS01042">
    <property type="entry name" value="HOMOSER_DHGENASE"/>
    <property type="match status" value="1"/>
</dbReference>
<evidence type="ECO:0000259" key="17">
    <source>
        <dbReference type="Pfam" id="PF00742"/>
    </source>
</evidence>
<evidence type="ECO:0000259" key="16">
    <source>
        <dbReference type="Pfam" id="PF00208"/>
    </source>
</evidence>
<dbReference type="UniPathway" id="UPA00050">
    <property type="reaction ID" value="UER00063"/>
</dbReference>
<feature type="active site" description="Proton donor" evidence="12">
    <location>
        <position position="222"/>
    </location>
</feature>
<evidence type="ECO:0000256" key="2">
    <source>
        <dbReference type="ARBA" id="ARBA00005056"/>
    </source>
</evidence>
<evidence type="ECO:0000256" key="13">
    <source>
        <dbReference type="PIRSR" id="PIRSR036497-2"/>
    </source>
</evidence>
<protein>
    <recommendedName>
        <fullName evidence="5 14">Homoserine dehydrogenase</fullName>
        <ecNumber evidence="5 14">1.1.1.3</ecNumber>
    </recommendedName>
</protein>
<evidence type="ECO:0000256" key="11">
    <source>
        <dbReference type="ARBA" id="ARBA00048841"/>
    </source>
</evidence>
<dbReference type="SUPFAM" id="SSF51735">
    <property type="entry name" value="NAD(P)-binding Rossmann-fold domains"/>
    <property type="match status" value="1"/>
</dbReference>
<dbReference type="InterPro" id="IPR011147">
    <property type="entry name" value="Bifunc_Aspkin/hSer_DH"/>
</dbReference>
<dbReference type="OrthoDB" id="67851at2759"/>
<evidence type="ECO:0000256" key="12">
    <source>
        <dbReference type="PIRSR" id="PIRSR036497-1"/>
    </source>
</evidence>
<keyword evidence="9 14" id="KW-0560">Oxidoreductase</keyword>
<dbReference type="GO" id="GO:0009086">
    <property type="term" value="P:methionine biosynthetic process"/>
    <property type="evidence" value="ECO:0007669"/>
    <property type="project" value="UniProtKB-KW"/>
</dbReference>
<evidence type="ECO:0000256" key="10">
    <source>
        <dbReference type="ARBA" id="ARBA00023167"/>
    </source>
</evidence>
<accession>A0A2R5GJL7</accession>
<evidence type="ECO:0000256" key="5">
    <source>
        <dbReference type="ARBA" id="ARBA00013213"/>
    </source>
</evidence>
<evidence type="ECO:0000256" key="9">
    <source>
        <dbReference type="ARBA" id="ARBA00023002"/>
    </source>
</evidence>
<evidence type="ECO:0000256" key="8">
    <source>
        <dbReference type="ARBA" id="ARBA00022857"/>
    </source>
</evidence>
<dbReference type="Pfam" id="PF00742">
    <property type="entry name" value="Homoserine_dh"/>
    <property type="match status" value="1"/>
</dbReference>
<feature type="binding site" evidence="13">
    <location>
        <position position="207"/>
    </location>
    <ligand>
        <name>L-homoserine</name>
        <dbReference type="ChEBI" id="CHEBI:57476"/>
    </ligand>
</feature>
<keyword evidence="7 14" id="KW-0791">Threonine biosynthesis</keyword>
<dbReference type="GO" id="GO:0009088">
    <property type="term" value="P:threonine biosynthetic process"/>
    <property type="evidence" value="ECO:0007669"/>
    <property type="project" value="UniProtKB-UniPathway"/>
</dbReference>
<dbReference type="Proteomes" id="UP000241890">
    <property type="component" value="Unassembled WGS sequence"/>
</dbReference>
<evidence type="ECO:0000256" key="1">
    <source>
        <dbReference type="ARBA" id="ARBA00001920"/>
    </source>
</evidence>
<comment type="catalytic activity">
    <reaction evidence="11">
        <text>L-homoserine + NADP(+) = L-aspartate 4-semialdehyde + NADPH + H(+)</text>
        <dbReference type="Rhea" id="RHEA:15761"/>
        <dbReference type="ChEBI" id="CHEBI:15378"/>
        <dbReference type="ChEBI" id="CHEBI:57476"/>
        <dbReference type="ChEBI" id="CHEBI:57783"/>
        <dbReference type="ChEBI" id="CHEBI:58349"/>
        <dbReference type="ChEBI" id="CHEBI:537519"/>
        <dbReference type="EC" id="1.1.1.3"/>
    </reaction>
    <physiologicalReaction direction="right-to-left" evidence="11">
        <dbReference type="Rhea" id="RHEA:15763"/>
    </physiologicalReaction>
</comment>
<dbReference type="Pfam" id="PF00208">
    <property type="entry name" value="ELFV_dehydrog"/>
    <property type="match status" value="1"/>
</dbReference>
<dbReference type="InterPro" id="IPR006096">
    <property type="entry name" value="Glu/Leu/Phe/Val/Trp_DH_C"/>
</dbReference>
<dbReference type="EMBL" id="BEYU01000090">
    <property type="protein sequence ID" value="GBG31086.1"/>
    <property type="molecule type" value="Genomic_DNA"/>
</dbReference>
<dbReference type="UniPathway" id="UPA00051">
    <property type="reaction ID" value="UER00465"/>
</dbReference>
<dbReference type="SUPFAM" id="SSF55347">
    <property type="entry name" value="Glyceraldehyde-3-phosphate dehydrogenase-like, C-terminal domain"/>
    <property type="match status" value="1"/>
</dbReference>
<reference evidence="18 19" key="1">
    <citation type="submission" date="2017-12" db="EMBL/GenBank/DDBJ databases">
        <title>Sequencing, de novo assembly and annotation of complete genome of a new Thraustochytrid species, strain FCC1311.</title>
        <authorList>
            <person name="Sedici K."/>
            <person name="Godart F."/>
            <person name="Aiese Cigliano R."/>
            <person name="Sanseverino W."/>
            <person name="Barakat M."/>
            <person name="Ortet P."/>
            <person name="Marechal E."/>
            <person name="Cagnac O."/>
            <person name="Amato A."/>
        </authorList>
    </citation>
    <scope>NUCLEOTIDE SEQUENCE [LARGE SCALE GENOMIC DNA]</scope>
</reference>
<evidence type="ECO:0000256" key="14">
    <source>
        <dbReference type="RuleBase" id="RU000579"/>
    </source>
</evidence>
<proteinExistence type="inferred from homology"/>
<dbReference type="InParanoid" id="A0A2R5GJL7"/>
<dbReference type="InterPro" id="IPR019811">
    <property type="entry name" value="HDH_CS"/>
</dbReference>
<evidence type="ECO:0000256" key="3">
    <source>
        <dbReference type="ARBA" id="ARBA00005062"/>
    </source>
</evidence>
<comment type="cofactor">
    <cofactor evidence="1">
        <name>a metal cation</name>
        <dbReference type="ChEBI" id="CHEBI:25213"/>
    </cofactor>
</comment>
<feature type="domain" description="Glutamate/phenylalanine/leucine/valine/L-tryptophan dehydrogenase C-terminal" evidence="16">
    <location>
        <begin position="4"/>
        <end position="75"/>
    </location>
</feature>
<dbReference type="InterPro" id="IPR036291">
    <property type="entry name" value="NAD(P)-bd_dom_sf"/>
</dbReference>
<keyword evidence="8 13" id="KW-0521">NADP</keyword>
<dbReference type="GO" id="GO:0004412">
    <property type="term" value="F:homoserine dehydrogenase activity"/>
    <property type="evidence" value="ECO:0007669"/>
    <property type="project" value="UniProtKB-EC"/>
</dbReference>
<evidence type="ECO:0000256" key="6">
    <source>
        <dbReference type="ARBA" id="ARBA00022605"/>
    </source>
</evidence>
<evidence type="ECO:0000313" key="19">
    <source>
        <dbReference type="Proteomes" id="UP000241890"/>
    </source>
</evidence>
<evidence type="ECO:0000256" key="4">
    <source>
        <dbReference type="ARBA" id="ARBA00006753"/>
    </source>
</evidence>
<dbReference type="InterPro" id="IPR001342">
    <property type="entry name" value="HDH_cat"/>
</dbReference>
<keyword evidence="10 14" id="KW-0486">Methionine biosynthesis</keyword>
<sequence length="354" mass="36775">MASRSLAVFGFGNVGRVLCEQAVAVGCAVPVIADSSAAIVKKSGLTREDLETLSAAKASGTRLADAVSSVAEATVATPTEAVNFMATLPGKPGLADVSANANAANEYLLDALKLKLPISLANKKPLSEDLASFQSLTADKSLIGYEATVGAGLPVICTLQRMIDSGDRVTHVEGQLSGTLGYILSALQAGGKFSEIVREAKAQGFTEPDPRDDLSGTDVARKALILARTMGENISMDQITVEALFPESFASLPLDEFMDRLPEMDADIEAKVQEAASKGEMLRYAAVVEPGQPINVGLVSVKPGAPLASLQGTDNLVSFESAFYNTSPTVVRGPGAGLEVTAAGVLADYLLLTR</sequence>
<dbReference type="AlphaFoldDB" id="A0A2R5GJL7"/>
<dbReference type="FunFam" id="3.30.360.10:FF:000006">
    <property type="entry name" value="Bifunctional aspartokinase/homoserine dehydrogenase"/>
    <property type="match status" value="1"/>
</dbReference>
<keyword evidence="6 14" id="KW-0028">Amino-acid biosynthesis</keyword>
<feature type="domain" description="Homoserine dehydrogenase catalytic" evidence="17">
    <location>
        <begin position="154"/>
        <end position="349"/>
    </location>
</feature>
<organism evidence="18 19">
    <name type="scientific">Hondaea fermentalgiana</name>
    <dbReference type="NCBI Taxonomy" id="2315210"/>
    <lineage>
        <taxon>Eukaryota</taxon>
        <taxon>Sar</taxon>
        <taxon>Stramenopiles</taxon>
        <taxon>Bigyra</taxon>
        <taxon>Labyrinthulomycetes</taxon>
        <taxon>Thraustochytrida</taxon>
        <taxon>Thraustochytriidae</taxon>
        <taxon>Hondaea</taxon>
    </lineage>
</organism>
<comment type="caution">
    <text evidence="18">The sequence shown here is derived from an EMBL/GenBank/DDBJ whole genome shotgun (WGS) entry which is preliminary data.</text>
</comment>
<evidence type="ECO:0000256" key="15">
    <source>
        <dbReference type="RuleBase" id="RU004171"/>
    </source>
</evidence>
<feature type="binding site" evidence="13">
    <location>
        <position position="123"/>
    </location>
    <ligand>
        <name>NADPH</name>
        <dbReference type="ChEBI" id="CHEBI:57783"/>
    </ligand>
</feature>
<evidence type="ECO:0000256" key="7">
    <source>
        <dbReference type="ARBA" id="ARBA00022697"/>
    </source>
</evidence>
<comment type="similarity">
    <text evidence="4 15">Belongs to the homoserine dehydrogenase family.</text>
</comment>
<dbReference type="Gene3D" id="3.40.50.720">
    <property type="entry name" value="NAD(P)-binding Rossmann-like Domain"/>
    <property type="match status" value="1"/>
</dbReference>
<gene>
    <name evidence="18" type="ORF">FCC1311_073072</name>
</gene>
<evidence type="ECO:0000313" key="18">
    <source>
        <dbReference type="EMBL" id="GBG31086.1"/>
    </source>
</evidence>
<comment type="pathway">
    <text evidence="2 14">Amino-acid biosynthesis; L-threonine biosynthesis; L-threonine from L-aspartate: step 3/5.</text>
</comment>
<name>A0A2R5GJL7_9STRA</name>
<dbReference type="PANTHER" id="PTHR43070:SF3">
    <property type="entry name" value="HOMOSERINE DEHYDROGENASE"/>
    <property type="match status" value="1"/>
</dbReference>
<dbReference type="Gene3D" id="3.30.360.10">
    <property type="entry name" value="Dihydrodipicolinate Reductase, domain 2"/>
    <property type="match status" value="1"/>
</dbReference>
<comment type="pathway">
    <text evidence="3 14">Amino-acid biosynthesis; L-methionine biosynthesis via de novo pathway; L-homoserine from L-aspartate: step 3/3.</text>
</comment>
<dbReference type="InterPro" id="IPR022697">
    <property type="entry name" value="HDH_short"/>
</dbReference>